<dbReference type="InterPro" id="IPR006144">
    <property type="entry name" value="Secretion_HlyD_CS"/>
</dbReference>
<feature type="transmembrane region" description="Helical" evidence="10">
    <location>
        <begin position="21"/>
        <end position="42"/>
    </location>
</feature>
<feature type="coiled-coil region" evidence="9">
    <location>
        <begin position="206"/>
        <end position="247"/>
    </location>
</feature>
<sequence length="432" mass="49190">MNEHEFKPILAEIQDKPPNPLGRLFLWILLTLMVLVIAWMYFAKVDVVVSARGKVVPDGDLKVLQPFEIGVIRKILVKEGDYVKEGQVLVEIDPTVEVADIQGKERNLFFHKLTNRRVKAILSGKEFLASDVTTESQLQTNLYRVQKEHLKASLKAKEKEIEEIKKVIYSLKEEISKLNHLMNVVLEEEEKLKALVIAGAVAEAKYREKVKERLNLEREISLKKNQVEEYMLRLERVMHEIDTIKSEFSEKLLVEAGSSLQQENLLTSEITAVKFKKSKRFITSPVNGYVHLIAVKTVGGIITPAQPLISIVPENTPLVVKAFVLNKDIGFIKPDHNVIVKVDTYDFQKYGTLKGKVKIVSPFSVEDREIGVDGYPVYIKLDSSELKTKDGKIYKIKPGMTVLAEINTGKRRVIELILFPFVKYIDEGLKVR</sequence>
<evidence type="ECO:0000256" key="8">
    <source>
        <dbReference type="ARBA" id="ARBA00023136"/>
    </source>
</evidence>
<dbReference type="PROSITE" id="PS00543">
    <property type="entry name" value="HLYD_FAMILY"/>
    <property type="match status" value="1"/>
</dbReference>
<evidence type="ECO:0000256" key="1">
    <source>
        <dbReference type="ARBA" id="ARBA00004377"/>
    </source>
</evidence>
<evidence type="ECO:0000259" key="11">
    <source>
        <dbReference type="Pfam" id="PF25917"/>
    </source>
</evidence>
<comment type="similarity">
    <text evidence="2">Belongs to the membrane fusion protein (MFP) (TC 8.A.1) family.</text>
</comment>
<evidence type="ECO:0000256" key="3">
    <source>
        <dbReference type="ARBA" id="ARBA00022448"/>
    </source>
</evidence>
<evidence type="ECO:0000256" key="9">
    <source>
        <dbReference type="SAM" id="Coils"/>
    </source>
</evidence>
<dbReference type="Pfam" id="PF26002">
    <property type="entry name" value="Beta-barrel_AprE"/>
    <property type="match status" value="1"/>
</dbReference>
<dbReference type="SUPFAM" id="SSF111369">
    <property type="entry name" value="HlyD-like secretion proteins"/>
    <property type="match status" value="1"/>
</dbReference>
<dbReference type="PRINTS" id="PR01490">
    <property type="entry name" value="RTXTOXIND"/>
</dbReference>
<comment type="caution">
    <text evidence="13">The sequence shown here is derived from an EMBL/GenBank/DDBJ whole genome shotgun (WGS) entry which is preliminary data.</text>
</comment>
<dbReference type="InterPro" id="IPR058625">
    <property type="entry name" value="MdtA-like_BSH"/>
</dbReference>
<dbReference type="EMBL" id="DSFP01000051">
    <property type="protein sequence ID" value="HEW46201.1"/>
    <property type="molecule type" value="Genomic_DNA"/>
</dbReference>
<evidence type="ECO:0000256" key="6">
    <source>
        <dbReference type="ARBA" id="ARBA00022692"/>
    </source>
</evidence>
<accession>A0A7C2V7F2</accession>
<dbReference type="Gene3D" id="2.40.50.100">
    <property type="match status" value="1"/>
</dbReference>
<keyword evidence="7 10" id="KW-1133">Transmembrane helix</keyword>
<dbReference type="PANTHER" id="PTHR30386:SF27">
    <property type="entry name" value="MEMBRANE FUSION PROTEIN (MFP) FAMILY PROTEIN"/>
    <property type="match status" value="1"/>
</dbReference>
<evidence type="ECO:0000259" key="12">
    <source>
        <dbReference type="Pfam" id="PF26002"/>
    </source>
</evidence>
<organism evidence="13">
    <name type="scientific">Hydrogenobacter sp</name>
    <dbReference type="NCBI Taxonomy" id="2152829"/>
    <lineage>
        <taxon>Bacteria</taxon>
        <taxon>Pseudomonadati</taxon>
        <taxon>Aquificota</taxon>
        <taxon>Aquificia</taxon>
        <taxon>Aquificales</taxon>
        <taxon>Aquificaceae</taxon>
        <taxon>Hydrogenobacter</taxon>
    </lineage>
</organism>
<keyword evidence="6 10" id="KW-0812">Transmembrane</keyword>
<feature type="coiled-coil region" evidence="9">
    <location>
        <begin position="147"/>
        <end position="174"/>
    </location>
</feature>
<gene>
    <name evidence="13" type="ORF">ENO47_05995</name>
</gene>
<keyword evidence="3" id="KW-0813">Transport</keyword>
<keyword evidence="4" id="KW-1003">Cell membrane</keyword>
<feature type="domain" description="AprE-like beta-barrel" evidence="12">
    <location>
        <begin position="318"/>
        <end position="409"/>
    </location>
</feature>
<keyword evidence="8 10" id="KW-0472">Membrane</keyword>
<dbReference type="InterPro" id="IPR010129">
    <property type="entry name" value="T1SS_HlyD"/>
</dbReference>
<evidence type="ECO:0000313" key="13">
    <source>
        <dbReference type="EMBL" id="HEW46201.1"/>
    </source>
</evidence>
<evidence type="ECO:0000256" key="4">
    <source>
        <dbReference type="ARBA" id="ARBA00022475"/>
    </source>
</evidence>
<dbReference type="InterPro" id="IPR058982">
    <property type="entry name" value="Beta-barrel_AprE"/>
</dbReference>
<dbReference type="NCBIfam" id="TIGR01843">
    <property type="entry name" value="type_I_hlyD"/>
    <property type="match status" value="1"/>
</dbReference>
<feature type="domain" description="Multidrug resistance protein MdtA-like barrel-sandwich hybrid" evidence="11">
    <location>
        <begin position="70"/>
        <end position="312"/>
    </location>
</feature>
<name>A0A7C2V7F2_9AQUI</name>
<evidence type="ECO:0000256" key="5">
    <source>
        <dbReference type="ARBA" id="ARBA00022519"/>
    </source>
</evidence>
<dbReference type="PANTHER" id="PTHR30386">
    <property type="entry name" value="MEMBRANE FUSION SUBUNIT OF EMRAB-TOLC MULTIDRUG EFFLUX PUMP"/>
    <property type="match status" value="1"/>
</dbReference>
<dbReference type="AlphaFoldDB" id="A0A7C2V7F2"/>
<evidence type="ECO:0000256" key="2">
    <source>
        <dbReference type="ARBA" id="ARBA00009477"/>
    </source>
</evidence>
<dbReference type="Pfam" id="PF25917">
    <property type="entry name" value="BSH_RND"/>
    <property type="match status" value="1"/>
</dbReference>
<reference evidence="13" key="1">
    <citation type="journal article" date="2020" name="mSystems">
        <title>Genome- and Community-Level Interaction Insights into Carbon Utilization and Element Cycling Functions of Hydrothermarchaeota in Hydrothermal Sediment.</title>
        <authorList>
            <person name="Zhou Z."/>
            <person name="Liu Y."/>
            <person name="Xu W."/>
            <person name="Pan J."/>
            <person name="Luo Z.H."/>
            <person name="Li M."/>
        </authorList>
    </citation>
    <scope>NUCLEOTIDE SEQUENCE [LARGE SCALE GENOMIC DNA]</scope>
    <source>
        <strain evidence="13">SpSt-132</strain>
    </source>
</reference>
<keyword evidence="5" id="KW-0997">Cell inner membrane</keyword>
<evidence type="ECO:0000256" key="10">
    <source>
        <dbReference type="SAM" id="Phobius"/>
    </source>
</evidence>
<keyword evidence="9" id="KW-0175">Coiled coil</keyword>
<dbReference type="InterPro" id="IPR050739">
    <property type="entry name" value="MFP"/>
</dbReference>
<dbReference type="GO" id="GO:0009306">
    <property type="term" value="P:protein secretion"/>
    <property type="evidence" value="ECO:0007669"/>
    <property type="project" value="InterPro"/>
</dbReference>
<proteinExistence type="inferred from homology"/>
<comment type="subcellular location">
    <subcellularLocation>
        <location evidence="1">Cell inner membrane</location>
        <topology evidence="1">Single-pass membrane protein</topology>
    </subcellularLocation>
</comment>
<dbReference type="Gene3D" id="2.40.30.170">
    <property type="match status" value="1"/>
</dbReference>
<evidence type="ECO:0000256" key="7">
    <source>
        <dbReference type="ARBA" id="ARBA00022989"/>
    </source>
</evidence>
<protein>
    <submittedName>
        <fullName evidence="13">HlyD family type I secretion periplasmic adaptor subunit</fullName>
    </submittedName>
</protein>
<dbReference type="GO" id="GO:0005886">
    <property type="term" value="C:plasma membrane"/>
    <property type="evidence" value="ECO:0007669"/>
    <property type="project" value="UniProtKB-SubCell"/>
</dbReference>